<dbReference type="RefSeq" id="WP_166585099.1">
    <property type="nucleotide sequence ID" value="NZ_WWEO01000040.1"/>
</dbReference>
<evidence type="ECO:0008006" key="4">
    <source>
        <dbReference type="Google" id="ProtNLM"/>
    </source>
</evidence>
<evidence type="ECO:0000256" key="1">
    <source>
        <dbReference type="SAM" id="Phobius"/>
    </source>
</evidence>
<comment type="caution">
    <text evidence="2">The sequence shown here is derived from an EMBL/GenBank/DDBJ whole genome shotgun (WGS) entry which is preliminary data.</text>
</comment>
<sequence>MNSKLFKLLLAFALFGIALGFFGILYEGVVYGPKMLGNSPARMVFWKDFYLVISPMIYYLPWNPLGMVTTIIAYIIARRRVLIFRKRLLYAILLQELSFIITVYIVKGIDMKTAFTDISQYANLIPHKTMLFNFLSIVRILASGTAMICLFQANLENAADNKLQERKPYSL</sequence>
<dbReference type="Proteomes" id="UP000638732">
    <property type="component" value="Unassembled WGS sequence"/>
</dbReference>
<reference evidence="2" key="2">
    <citation type="submission" date="2020-10" db="EMBL/GenBank/DDBJ databases">
        <title>Mucilaginibacter sp. nov., isolated from soil.</title>
        <authorList>
            <person name="Jeon C.O."/>
        </authorList>
    </citation>
    <scope>NUCLEOTIDE SEQUENCE</scope>
    <source>
        <strain evidence="2">R11</strain>
    </source>
</reference>
<reference evidence="2" key="1">
    <citation type="submission" date="2020-01" db="EMBL/GenBank/DDBJ databases">
        <authorList>
            <person name="Seo Y.L."/>
        </authorList>
    </citation>
    <scope>NUCLEOTIDE SEQUENCE</scope>
    <source>
        <strain evidence="2">R11</strain>
    </source>
</reference>
<protein>
    <recommendedName>
        <fullName evidence="4">DUF1772 domain-containing protein</fullName>
    </recommendedName>
</protein>
<keyword evidence="3" id="KW-1185">Reference proteome</keyword>
<keyword evidence="1" id="KW-1133">Transmembrane helix</keyword>
<name>A0A965ZE20_9SPHI</name>
<proteinExistence type="predicted"/>
<feature type="transmembrane region" description="Helical" evidence="1">
    <location>
        <begin position="7"/>
        <end position="29"/>
    </location>
</feature>
<gene>
    <name evidence="2" type="ORF">GSY63_07110</name>
</gene>
<feature type="transmembrane region" description="Helical" evidence="1">
    <location>
        <begin position="88"/>
        <end position="106"/>
    </location>
</feature>
<keyword evidence="1" id="KW-0812">Transmembrane</keyword>
<feature type="transmembrane region" description="Helical" evidence="1">
    <location>
        <begin position="49"/>
        <end position="76"/>
    </location>
</feature>
<evidence type="ECO:0000313" key="2">
    <source>
        <dbReference type="EMBL" id="NCD69120.1"/>
    </source>
</evidence>
<organism evidence="2 3">
    <name type="scientific">Mucilaginibacter agri</name>
    <dbReference type="NCBI Taxonomy" id="2695265"/>
    <lineage>
        <taxon>Bacteria</taxon>
        <taxon>Pseudomonadati</taxon>
        <taxon>Bacteroidota</taxon>
        <taxon>Sphingobacteriia</taxon>
        <taxon>Sphingobacteriales</taxon>
        <taxon>Sphingobacteriaceae</taxon>
        <taxon>Mucilaginibacter</taxon>
    </lineage>
</organism>
<dbReference type="AlphaFoldDB" id="A0A965ZE20"/>
<dbReference type="EMBL" id="WWEO01000040">
    <property type="protein sequence ID" value="NCD69120.1"/>
    <property type="molecule type" value="Genomic_DNA"/>
</dbReference>
<accession>A0A965ZE20</accession>
<evidence type="ECO:0000313" key="3">
    <source>
        <dbReference type="Proteomes" id="UP000638732"/>
    </source>
</evidence>
<keyword evidence="1" id="KW-0472">Membrane</keyword>
<feature type="transmembrane region" description="Helical" evidence="1">
    <location>
        <begin position="131"/>
        <end position="153"/>
    </location>
</feature>